<feature type="compositionally biased region" description="Basic and acidic residues" evidence="1">
    <location>
        <begin position="20"/>
        <end position="41"/>
    </location>
</feature>
<sequence>MGRVNEREHDETSEPAPAGRDGHQDADAGTEAAHEDARDEQPVTPQLTPAQSRRLSQPMVGILLSVLVTVGAVAVLMLMNPSPDPEPFTPDEDVEAAAGPVADVAGFAPVVPQVPDDWTANYARWKGGEEVTHWEAGYTTSETDFVGFAQTDAANPTWIAQEVDQAPEAGTTTLEGMELTIRRDEDADREHFVLDAAENTVDGTTVVISGDADDAEFDAALRAILAGLGEGPAASDGSPSAP</sequence>
<evidence type="ECO:0000313" key="4">
    <source>
        <dbReference type="Proteomes" id="UP001501736"/>
    </source>
</evidence>
<feature type="transmembrane region" description="Helical" evidence="2">
    <location>
        <begin position="60"/>
        <end position="79"/>
    </location>
</feature>
<proteinExistence type="predicted"/>
<dbReference type="Proteomes" id="UP001501736">
    <property type="component" value="Unassembled WGS sequence"/>
</dbReference>
<evidence type="ECO:0000256" key="1">
    <source>
        <dbReference type="SAM" id="MobiDB-lite"/>
    </source>
</evidence>
<keyword evidence="4" id="KW-1185">Reference proteome</keyword>
<evidence type="ECO:0008006" key="5">
    <source>
        <dbReference type="Google" id="ProtNLM"/>
    </source>
</evidence>
<dbReference type="EMBL" id="BAAAYG010000005">
    <property type="protein sequence ID" value="GAA3284910.1"/>
    <property type="molecule type" value="Genomic_DNA"/>
</dbReference>
<feature type="compositionally biased region" description="Polar residues" evidence="1">
    <location>
        <begin position="43"/>
        <end position="53"/>
    </location>
</feature>
<gene>
    <name evidence="3" type="ORF">GCM10020260_16430</name>
</gene>
<feature type="compositionally biased region" description="Basic and acidic residues" evidence="1">
    <location>
        <begin position="1"/>
        <end position="12"/>
    </location>
</feature>
<comment type="caution">
    <text evidence="3">The sequence shown here is derived from an EMBL/GenBank/DDBJ whole genome shotgun (WGS) entry which is preliminary data.</text>
</comment>
<feature type="region of interest" description="Disordered" evidence="1">
    <location>
        <begin position="1"/>
        <end position="53"/>
    </location>
</feature>
<keyword evidence="2" id="KW-1133">Transmembrane helix</keyword>
<organism evidence="3 4">
    <name type="scientific">Nesterenkonia halobia</name>
    <dbReference type="NCBI Taxonomy" id="37922"/>
    <lineage>
        <taxon>Bacteria</taxon>
        <taxon>Bacillati</taxon>
        <taxon>Actinomycetota</taxon>
        <taxon>Actinomycetes</taxon>
        <taxon>Micrococcales</taxon>
        <taxon>Micrococcaceae</taxon>
        <taxon>Nesterenkonia</taxon>
    </lineage>
</organism>
<keyword evidence="2" id="KW-0472">Membrane</keyword>
<reference evidence="4" key="1">
    <citation type="journal article" date="2019" name="Int. J. Syst. Evol. Microbiol.">
        <title>The Global Catalogue of Microorganisms (GCM) 10K type strain sequencing project: providing services to taxonomists for standard genome sequencing and annotation.</title>
        <authorList>
            <consortium name="The Broad Institute Genomics Platform"/>
            <consortium name="The Broad Institute Genome Sequencing Center for Infectious Disease"/>
            <person name="Wu L."/>
            <person name="Ma J."/>
        </authorList>
    </citation>
    <scope>NUCLEOTIDE SEQUENCE [LARGE SCALE GENOMIC DNA]</scope>
    <source>
        <strain evidence="4">JCM 11483</strain>
    </source>
</reference>
<evidence type="ECO:0000313" key="3">
    <source>
        <dbReference type="EMBL" id="GAA3284910.1"/>
    </source>
</evidence>
<name>A0ABP6RCH4_9MICC</name>
<keyword evidence="2" id="KW-0812">Transmembrane</keyword>
<dbReference type="Pfam" id="PF14030">
    <property type="entry name" value="DUF4245"/>
    <property type="match status" value="1"/>
</dbReference>
<dbReference type="InterPro" id="IPR025339">
    <property type="entry name" value="DUF4245"/>
</dbReference>
<evidence type="ECO:0000256" key="2">
    <source>
        <dbReference type="SAM" id="Phobius"/>
    </source>
</evidence>
<protein>
    <recommendedName>
        <fullName evidence="5">DUF4245 domain-containing protein</fullName>
    </recommendedName>
</protein>
<accession>A0ABP6RCH4</accession>